<dbReference type="InterPro" id="IPR009057">
    <property type="entry name" value="Homeodomain-like_sf"/>
</dbReference>
<dbReference type="SMART" id="SM00342">
    <property type="entry name" value="HTH_ARAC"/>
    <property type="match status" value="1"/>
</dbReference>
<organism evidence="6 7">
    <name type="scientific">Chryseobacterium formosus</name>
    <dbReference type="NCBI Taxonomy" id="1537363"/>
    <lineage>
        <taxon>Bacteria</taxon>
        <taxon>Pseudomonadati</taxon>
        <taxon>Bacteroidota</taxon>
        <taxon>Flavobacteriia</taxon>
        <taxon>Flavobacteriales</taxon>
        <taxon>Weeksellaceae</taxon>
        <taxon>Chryseobacterium group</taxon>
        <taxon>Chryseobacterium</taxon>
    </lineage>
</organism>
<protein>
    <submittedName>
        <fullName evidence="6">Helix-turn-helix domain-containing protein</fullName>
    </submittedName>
</protein>
<keyword evidence="1" id="KW-0805">Transcription regulation</keyword>
<keyword evidence="2" id="KW-0238">DNA-binding</keyword>
<evidence type="ECO:0000313" key="7">
    <source>
        <dbReference type="Proteomes" id="UP001073122"/>
    </source>
</evidence>
<proteinExistence type="predicted"/>
<accession>A0ABT3XSX9</accession>
<dbReference type="PROSITE" id="PS01124">
    <property type="entry name" value="HTH_ARAC_FAMILY_2"/>
    <property type="match status" value="1"/>
</dbReference>
<sequence>MLKILFFIFTFCSLICNGQGFSDYRLQYDNYEENDERAFKFLNLYIAKAKKETNYKELTQAYKDAVSFSKNDKIAYADSAIISAKRTYDNDILGSAYLTKGTVYYFNYKKFSPALDEYLKAWKLLEHSEDKYLHFKNLYHIGVVKRYLGYYVQSLEIFEKCIQFYGGKQHISYSNVKYNLKKGYLNSLHQSIISLNELKRYDEAVERINNGLSEVEGDLNFYLERSYLFKDKGIVEYHQGKYNEAIASFRNALSGIEKKNDFASASVVYFYKGNSLLKINNTEQAYRNFQRIDSIFVNHAFVLPEVRPAYEILIAKSNANGDIKKELYYTNQLLKVDKIIASDFKYLAGKIFKEFDTKDLIESKEKLEDSIFYGYIMAGLVLFFMIVICSLIYIRRKKSKDFLTLDESNENVDGINVDPTEEDSIPEKIFPKLSEQLVQDILAKLQTMEDQHFFLEKGFTLNKLAKKFKTNTTYLSAIINEFKGNNFNTYLNKLRIEYAAKMLAESKLWRSYSVETIASECGFTNRSNFSKIFTEIKGVSPNDFILQHKHVFNTEEN</sequence>
<dbReference type="RefSeq" id="WP_267265986.1">
    <property type="nucleotide sequence ID" value="NZ_JAOVZW010000013.1"/>
</dbReference>
<keyword evidence="4" id="KW-0812">Transmembrane</keyword>
<reference evidence="6" key="1">
    <citation type="submission" date="2022-10" db="EMBL/GenBank/DDBJ databases">
        <title>Chryseobacterium sp. nov., a novel bacterial species.</title>
        <authorList>
            <person name="Cao Y."/>
        </authorList>
    </citation>
    <scope>NUCLEOTIDE SEQUENCE</scope>
    <source>
        <strain evidence="6">CCTCC AB2015118</strain>
    </source>
</reference>
<name>A0ABT3XSX9_9FLAO</name>
<evidence type="ECO:0000256" key="3">
    <source>
        <dbReference type="ARBA" id="ARBA00023163"/>
    </source>
</evidence>
<dbReference type="InterPro" id="IPR011990">
    <property type="entry name" value="TPR-like_helical_dom_sf"/>
</dbReference>
<evidence type="ECO:0000256" key="4">
    <source>
        <dbReference type="SAM" id="Phobius"/>
    </source>
</evidence>
<keyword evidence="7" id="KW-1185">Reference proteome</keyword>
<dbReference type="Gene3D" id="1.10.10.60">
    <property type="entry name" value="Homeodomain-like"/>
    <property type="match status" value="2"/>
</dbReference>
<comment type="caution">
    <text evidence="6">The sequence shown here is derived from an EMBL/GenBank/DDBJ whole genome shotgun (WGS) entry which is preliminary data.</text>
</comment>
<dbReference type="SUPFAM" id="SSF46689">
    <property type="entry name" value="Homeodomain-like"/>
    <property type="match status" value="1"/>
</dbReference>
<evidence type="ECO:0000256" key="1">
    <source>
        <dbReference type="ARBA" id="ARBA00023015"/>
    </source>
</evidence>
<dbReference type="PANTHER" id="PTHR43280:SF2">
    <property type="entry name" value="HTH-TYPE TRANSCRIPTIONAL REGULATOR EXSA"/>
    <property type="match status" value="1"/>
</dbReference>
<dbReference type="PANTHER" id="PTHR43280">
    <property type="entry name" value="ARAC-FAMILY TRANSCRIPTIONAL REGULATOR"/>
    <property type="match status" value="1"/>
</dbReference>
<dbReference type="EMBL" id="JAOVZW010000013">
    <property type="protein sequence ID" value="MCX8524702.1"/>
    <property type="molecule type" value="Genomic_DNA"/>
</dbReference>
<evidence type="ECO:0000259" key="5">
    <source>
        <dbReference type="PROSITE" id="PS01124"/>
    </source>
</evidence>
<gene>
    <name evidence="6" type="ORF">OF897_12335</name>
</gene>
<dbReference type="Proteomes" id="UP001073122">
    <property type="component" value="Unassembled WGS sequence"/>
</dbReference>
<keyword evidence="4" id="KW-1133">Transmembrane helix</keyword>
<dbReference type="Gene3D" id="1.25.40.10">
    <property type="entry name" value="Tetratricopeptide repeat domain"/>
    <property type="match status" value="2"/>
</dbReference>
<dbReference type="InterPro" id="IPR018060">
    <property type="entry name" value="HTH_AraC"/>
</dbReference>
<evidence type="ECO:0000256" key="2">
    <source>
        <dbReference type="ARBA" id="ARBA00023125"/>
    </source>
</evidence>
<feature type="transmembrane region" description="Helical" evidence="4">
    <location>
        <begin position="372"/>
        <end position="394"/>
    </location>
</feature>
<feature type="domain" description="HTH araC/xylS-type" evidence="5">
    <location>
        <begin position="439"/>
        <end position="547"/>
    </location>
</feature>
<dbReference type="SUPFAM" id="SSF48452">
    <property type="entry name" value="TPR-like"/>
    <property type="match status" value="1"/>
</dbReference>
<dbReference type="Pfam" id="PF12833">
    <property type="entry name" value="HTH_18"/>
    <property type="match status" value="1"/>
</dbReference>
<keyword evidence="3" id="KW-0804">Transcription</keyword>
<keyword evidence="4" id="KW-0472">Membrane</keyword>
<evidence type="ECO:0000313" key="6">
    <source>
        <dbReference type="EMBL" id="MCX8524702.1"/>
    </source>
</evidence>